<dbReference type="InterPro" id="IPR011989">
    <property type="entry name" value="ARM-like"/>
</dbReference>
<reference evidence="2" key="1">
    <citation type="submission" date="2023-10" db="EMBL/GenBank/DDBJ databases">
        <authorList>
            <person name="Chen Y."/>
            <person name="Shah S."/>
            <person name="Dougan E. K."/>
            <person name="Thang M."/>
            <person name="Chan C."/>
        </authorList>
    </citation>
    <scope>NUCLEOTIDE SEQUENCE [LARGE SCALE GENOMIC DNA]</scope>
</reference>
<evidence type="ECO:0000313" key="2">
    <source>
        <dbReference type="EMBL" id="CAK0791683.1"/>
    </source>
</evidence>
<evidence type="ECO:0000256" key="1">
    <source>
        <dbReference type="SAM" id="MobiDB-lite"/>
    </source>
</evidence>
<accession>A0ABN9PG03</accession>
<organism evidence="2 3">
    <name type="scientific">Prorocentrum cordatum</name>
    <dbReference type="NCBI Taxonomy" id="2364126"/>
    <lineage>
        <taxon>Eukaryota</taxon>
        <taxon>Sar</taxon>
        <taxon>Alveolata</taxon>
        <taxon>Dinophyceae</taxon>
        <taxon>Prorocentrales</taxon>
        <taxon>Prorocentraceae</taxon>
        <taxon>Prorocentrum</taxon>
    </lineage>
</organism>
<keyword evidence="3" id="KW-1185">Reference proteome</keyword>
<feature type="region of interest" description="Disordered" evidence="1">
    <location>
        <begin position="58"/>
        <end position="87"/>
    </location>
</feature>
<dbReference type="EMBL" id="CAUYUJ010000628">
    <property type="protein sequence ID" value="CAK0791683.1"/>
    <property type="molecule type" value="Genomic_DNA"/>
</dbReference>
<dbReference type="InterPro" id="IPR016024">
    <property type="entry name" value="ARM-type_fold"/>
</dbReference>
<evidence type="ECO:0000313" key="3">
    <source>
        <dbReference type="Proteomes" id="UP001189429"/>
    </source>
</evidence>
<proteinExistence type="predicted"/>
<gene>
    <name evidence="2" type="ORF">PCOR1329_LOCUS2493</name>
</gene>
<dbReference type="Proteomes" id="UP001189429">
    <property type="component" value="Unassembled WGS sequence"/>
</dbReference>
<comment type="caution">
    <text evidence="2">The sequence shown here is derived from an EMBL/GenBank/DDBJ whole genome shotgun (WGS) entry which is preliminary data.</text>
</comment>
<name>A0ABN9PG03_9DINO</name>
<dbReference type="Gene3D" id="1.25.10.10">
    <property type="entry name" value="Leucine-rich Repeat Variant"/>
    <property type="match status" value="1"/>
</dbReference>
<protein>
    <submittedName>
        <fullName evidence="2">Uncharacterized protein</fullName>
    </submittedName>
</protein>
<dbReference type="Pfam" id="PF13646">
    <property type="entry name" value="HEAT_2"/>
    <property type="match status" value="1"/>
</dbReference>
<sequence length="484" mass="52257">MAARLHSKTLSAAALAAAIAPTLFGSSMADRRAMDLGSGKMAMVVQHRHLQHVALAPAVAEESRARRSPNRRNGTERDVSEPRWPGQNGTLALEVERLNRTILDVPNETAMEEMVEREIERMIDSKQTVGNKTLLVMRDSSAVHQVWRKVDQMVRASRLKAAMRLCAIGRAPGGARALLPAVPGVALALERDADKRVRTRALTVLGLAGPELVERKATVVMQVLQAAREDKEAAKEVRVAALEALPQLLRHEDAAQAVPVILQAATEDTEGKVRAAGVDALARLVGPLAIEQAADALLVAAANDTEPLVREAALNHLPMLGPRSAERSVAVALRAVADEKDKEVRQVALKVLPMLGGIGAAEQTMINLSRTLTDRPDCSNCWSKERAVRIHKTFVTLTRLSDLFWRLEPAALKPLVPTLVVVLRESLPYLSLSMISGNAHVPAKEVAVMVGRALAKVASAAGTDVLNLLNKAEHEPDVDDTYLS</sequence>
<dbReference type="SUPFAM" id="SSF48371">
    <property type="entry name" value="ARM repeat"/>
    <property type="match status" value="1"/>
</dbReference>